<dbReference type="CDD" id="cd00177">
    <property type="entry name" value="START"/>
    <property type="match status" value="1"/>
</dbReference>
<dbReference type="GO" id="GO:0005737">
    <property type="term" value="C:cytoplasm"/>
    <property type="evidence" value="ECO:0007669"/>
    <property type="project" value="UniProtKB-ARBA"/>
</dbReference>
<dbReference type="Gene3D" id="3.30.530.20">
    <property type="match status" value="1"/>
</dbReference>
<dbReference type="AlphaFoldDB" id="A0AAU9IHW5"/>
<dbReference type="Proteomes" id="UP001162131">
    <property type="component" value="Unassembled WGS sequence"/>
</dbReference>
<keyword evidence="3" id="KW-1185">Reference proteome</keyword>
<protein>
    <recommendedName>
        <fullName evidence="1">START domain-containing protein</fullName>
    </recommendedName>
</protein>
<feature type="domain" description="START" evidence="1">
    <location>
        <begin position="1"/>
        <end position="202"/>
    </location>
</feature>
<comment type="caution">
    <text evidence="2">The sequence shown here is derived from an EMBL/GenBank/DDBJ whole genome shotgun (WGS) entry which is preliminary data.</text>
</comment>
<evidence type="ECO:0000313" key="2">
    <source>
        <dbReference type="EMBL" id="CAG9313410.1"/>
    </source>
</evidence>
<dbReference type="EMBL" id="CAJZBQ010000010">
    <property type="protein sequence ID" value="CAG9313410.1"/>
    <property type="molecule type" value="Genomic_DNA"/>
</dbReference>
<name>A0AAU9IHW5_9CILI</name>
<sequence>MESGWVGTVGPILVRALEEIKQFASRNDWTAKDPADGVQYSSRPHDDWPMIKAVAEIHAPPEAIVQFFRNVNNIGQWNDKLKNVHIVHESGPLKLIKSQMKAKWPMDDRETLYAQTEFVENDGNTVFLIEKSVELPDVPVEKKHVRAHLIYSGYILERLEPSRTRVTYIVLFNPEASVPGAAKEKMQMQNAARIGVAKRTLG</sequence>
<dbReference type="InterPro" id="IPR051213">
    <property type="entry name" value="START_lipid_transfer"/>
</dbReference>
<dbReference type="SUPFAM" id="SSF55961">
    <property type="entry name" value="Bet v1-like"/>
    <property type="match status" value="1"/>
</dbReference>
<dbReference type="Pfam" id="PF01852">
    <property type="entry name" value="START"/>
    <property type="match status" value="1"/>
</dbReference>
<dbReference type="PANTHER" id="PTHR19308:SF56">
    <property type="entry name" value="START DOMAIN-CONTAINING PROTEIN"/>
    <property type="match status" value="1"/>
</dbReference>
<proteinExistence type="predicted"/>
<evidence type="ECO:0000313" key="3">
    <source>
        <dbReference type="Proteomes" id="UP001162131"/>
    </source>
</evidence>
<dbReference type="PANTHER" id="PTHR19308">
    <property type="entry name" value="PHOSPHATIDYLCHOLINE TRANSFER PROTEIN"/>
    <property type="match status" value="1"/>
</dbReference>
<dbReference type="GO" id="GO:0008289">
    <property type="term" value="F:lipid binding"/>
    <property type="evidence" value="ECO:0007669"/>
    <property type="project" value="InterPro"/>
</dbReference>
<accession>A0AAU9IHW5</accession>
<dbReference type="PROSITE" id="PS50848">
    <property type="entry name" value="START"/>
    <property type="match status" value="1"/>
</dbReference>
<gene>
    <name evidence="2" type="ORF">BSTOLATCC_MIC8679</name>
</gene>
<dbReference type="InterPro" id="IPR002913">
    <property type="entry name" value="START_lipid-bd_dom"/>
</dbReference>
<reference evidence="2" key="1">
    <citation type="submission" date="2021-09" db="EMBL/GenBank/DDBJ databases">
        <authorList>
            <consortium name="AG Swart"/>
            <person name="Singh M."/>
            <person name="Singh A."/>
            <person name="Seah K."/>
            <person name="Emmerich C."/>
        </authorList>
    </citation>
    <scope>NUCLEOTIDE SEQUENCE</scope>
    <source>
        <strain evidence="2">ATCC30299</strain>
    </source>
</reference>
<dbReference type="InterPro" id="IPR023393">
    <property type="entry name" value="START-like_dom_sf"/>
</dbReference>
<organism evidence="2 3">
    <name type="scientific">Blepharisma stoltei</name>
    <dbReference type="NCBI Taxonomy" id="1481888"/>
    <lineage>
        <taxon>Eukaryota</taxon>
        <taxon>Sar</taxon>
        <taxon>Alveolata</taxon>
        <taxon>Ciliophora</taxon>
        <taxon>Postciliodesmatophora</taxon>
        <taxon>Heterotrichea</taxon>
        <taxon>Heterotrichida</taxon>
        <taxon>Blepharismidae</taxon>
        <taxon>Blepharisma</taxon>
    </lineage>
</organism>
<evidence type="ECO:0000259" key="1">
    <source>
        <dbReference type="PROSITE" id="PS50848"/>
    </source>
</evidence>